<keyword evidence="4 6" id="KW-0663">Pyridoxal phosphate</keyword>
<dbReference type="AlphaFoldDB" id="A0A6L9Y1L6"/>
<evidence type="ECO:0000256" key="3">
    <source>
        <dbReference type="ARBA" id="ARBA00022793"/>
    </source>
</evidence>
<dbReference type="GO" id="GO:0030170">
    <property type="term" value="F:pyridoxal phosphate binding"/>
    <property type="evidence" value="ECO:0007669"/>
    <property type="project" value="InterPro"/>
</dbReference>
<dbReference type="InterPro" id="IPR015421">
    <property type="entry name" value="PyrdxlP-dep_Trfase_major"/>
</dbReference>
<evidence type="ECO:0000313" key="9">
    <source>
        <dbReference type="Proteomes" id="UP000474967"/>
    </source>
</evidence>
<evidence type="ECO:0000256" key="7">
    <source>
        <dbReference type="RuleBase" id="RU000382"/>
    </source>
</evidence>
<evidence type="ECO:0000256" key="4">
    <source>
        <dbReference type="ARBA" id="ARBA00022898"/>
    </source>
</evidence>
<comment type="caution">
    <text evidence="8">The sequence shown here is derived from an EMBL/GenBank/DDBJ whole genome shotgun (WGS) entry which is preliminary data.</text>
</comment>
<sequence length="461" mass="48502">MQADYDDIIDRAAATAKAWLAGFEERPIPPTAMVGDVRRHLGERLPATGSDQDAVLERLTAAVEPGLMAIQSSRFYGWVMGGTFPVALGADWLVTAWDQNAGMRDATPGVVAAEELAGEYLLDLLGLPATADVGFVTGATTANMVGLIAGRTAVLRRAGWDVNRDGLAGGPRIRFIAGAERHTSVDLAARYAGLGLPLTVEADDQGRIRVDLLRSLLAEGEGPTIVCLQAGNLHSGAFDDFTGAIEAAHDAGAWVHIDGAFGLWAGAASGLRHLTAGYDGADSWATDAHKTLNVPYDCGIAVVADPVALNGAFSIHAAYLPRPAEGFDPYEKVPEMSRRARGVTVWATLAWLGRQGVDDLVQRLADSASALAQGLAQLPGVTILNDVVFTQVCLALEDDEAIAALAAALRADGTIFASPSRWRDRAVLRFSVSNWGTDETAVARTIEAVRSALASIRADVG</sequence>
<dbReference type="PANTHER" id="PTHR11999">
    <property type="entry name" value="GROUP II PYRIDOXAL-5-PHOSPHATE DECARBOXYLASE"/>
    <property type="match status" value="1"/>
</dbReference>
<keyword evidence="9" id="KW-1185">Reference proteome</keyword>
<dbReference type="Gene3D" id="3.40.640.10">
    <property type="entry name" value="Type I PLP-dependent aspartate aminotransferase-like (Major domain)"/>
    <property type="match status" value="1"/>
</dbReference>
<accession>A0A6L9Y1L6</accession>
<name>A0A6L9Y1L6_9MICO</name>
<dbReference type="EMBL" id="JAAGWY010000004">
    <property type="protein sequence ID" value="NEN07560.1"/>
    <property type="molecule type" value="Genomic_DNA"/>
</dbReference>
<dbReference type="RefSeq" id="WP_163291029.1">
    <property type="nucleotide sequence ID" value="NZ_JAAGWY010000004.1"/>
</dbReference>
<reference evidence="8 9" key="1">
    <citation type="journal article" date="2014" name="J. Microbiol.">
        <title>Diaminobutyricibacter tongyongensis gen. nov., sp. nov. and Homoserinibacter gongjuensis gen. nov., sp. nov. belong to the family Microbacteriaceae.</title>
        <authorList>
            <person name="Kim S.J."/>
            <person name="Ahn J.H."/>
            <person name="Weon H.Y."/>
            <person name="Hamada M."/>
            <person name="Suzuki K."/>
            <person name="Kwon S.W."/>
        </authorList>
    </citation>
    <scope>NUCLEOTIDE SEQUENCE [LARGE SCALE GENOMIC DNA]</scope>
    <source>
        <strain evidence="8 9">NBRC 108724</strain>
    </source>
</reference>
<dbReference type="Pfam" id="PF00282">
    <property type="entry name" value="Pyridoxal_deC"/>
    <property type="match status" value="1"/>
</dbReference>
<keyword evidence="5 7" id="KW-0456">Lyase</keyword>
<proteinExistence type="inferred from homology"/>
<dbReference type="Proteomes" id="UP000474967">
    <property type="component" value="Unassembled WGS sequence"/>
</dbReference>
<keyword evidence="8" id="KW-0032">Aminotransferase</keyword>
<evidence type="ECO:0000313" key="8">
    <source>
        <dbReference type="EMBL" id="NEN07560.1"/>
    </source>
</evidence>
<keyword evidence="8" id="KW-0808">Transferase</keyword>
<feature type="modified residue" description="N6-(pyridoxal phosphate)lysine" evidence="6">
    <location>
        <position position="290"/>
    </location>
</feature>
<comment type="similarity">
    <text evidence="2 7">Belongs to the group II decarboxylase family.</text>
</comment>
<dbReference type="InterPro" id="IPR010977">
    <property type="entry name" value="Aromatic_deC"/>
</dbReference>
<evidence type="ECO:0000256" key="5">
    <source>
        <dbReference type="ARBA" id="ARBA00023239"/>
    </source>
</evidence>
<dbReference type="Gene3D" id="3.90.1150.10">
    <property type="entry name" value="Aspartate Aminotransferase, domain 1"/>
    <property type="match status" value="1"/>
</dbReference>
<evidence type="ECO:0000256" key="6">
    <source>
        <dbReference type="PIRSR" id="PIRSR602129-50"/>
    </source>
</evidence>
<keyword evidence="3" id="KW-0210">Decarboxylase</keyword>
<dbReference type="SUPFAM" id="SSF53383">
    <property type="entry name" value="PLP-dependent transferases"/>
    <property type="match status" value="1"/>
</dbReference>
<evidence type="ECO:0000256" key="1">
    <source>
        <dbReference type="ARBA" id="ARBA00001933"/>
    </source>
</evidence>
<dbReference type="PANTHER" id="PTHR11999:SF70">
    <property type="entry name" value="MIP05841P"/>
    <property type="match status" value="1"/>
</dbReference>
<dbReference type="GO" id="GO:0004058">
    <property type="term" value="F:aromatic-L-amino-acid decarboxylase activity"/>
    <property type="evidence" value="ECO:0007669"/>
    <property type="project" value="UniProtKB-ARBA"/>
</dbReference>
<dbReference type="InterPro" id="IPR002129">
    <property type="entry name" value="PyrdxlP-dep_de-COase"/>
</dbReference>
<gene>
    <name evidence="8" type="ORF">G3T36_16990</name>
</gene>
<dbReference type="InterPro" id="IPR015424">
    <property type="entry name" value="PyrdxlP-dep_Trfase"/>
</dbReference>
<comment type="cofactor">
    <cofactor evidence="1 6 7">
        <name>pyridoxal 5'-phosphate</name>
        <dbReference type="ChEBI" id="CHEBI:597326"/>
    </cofactor>
</comment>
<dbReference type="InterPro" id="IPR015422">
    <property type="entry name" value="PyrdxlP-dep_Trfase_small"/>
</dbReference>
<protein>
    <submittedName>
        <fullName evidence="8">Aspartate aminotransferase family protein</fullName>
    </submittedName>
</protein>
<dbReference type="GO" id="GO:0008483">
    <property type="term" value="F:transaminase activity"/>
    <property type="evidence" value="ECO:0007669"/>
    <property type="project" value="UniProtKB-KW"/>
</dbReference>
<evidence type="ECO:0000256" key="2">
    <source>
        <dbReference type="ARBA" id="ARBA00009533"/>
    </source>
</evidence>
<dbReference type="GO" id="GO:0019752">
    <property type="term" value="P:carboxylic acid metabolic process"/>
    <property type="evidence" value="ECO:0007669"/>
    <property type="project" value="InterPro"/>
</dbReference>
<organism evidence="8 9">
    <name type="scientific">Leifsonia tongyongensis</name>
    <dbReference type="NCBI Taxonomy" id="1268043"/>
    <lineage>
        <taxon>Bacteria</taxon>
        <taxon>Bacillati</taxon>
        <taxon>Actinomycetota</taxon>
        <taxon>Actinomycetes</taxon>
        <taxon>Micrococcales</taxon>
        <taxon>Microbacteriaceae</taxon>
        <taxon>Leifsonia</taxon>
    </lineage>
</organism>